<dbReference type="AlphaFoldDB" id="A0A364K6G4"/>
<dbReference type="SUPFAM" id="SSF46785">
    <property type="entry name" value="Winged helix' DNA-binding domain"/>
    <property type="match status" value="1"/>
</dbReference>
<proteinExistence type="predicted"/>
<dbReference type="OrthoDB" id="9808017at2"/>
<dbReference type="InterPro" id="IPR052509">
    <property type="entry name" value="Metal_resp_DNA-bind_regulator"/>
</dbReference>
<protein>
    <submittedName>
        <fullName evidence="2">PadR family transcriptional regulator</fullName>
    </submittedName>
</protein>
<dbReference type="PANTHER" id="PTHR33169:SF25">
    <property type="entry name" value="DNA-BINDING PROTEIN YIZB-RELATED"/>
    <property type="match status" value="1"/>
</dbReference>
<reference evidence="2 3" key="2">
    <citation type="submission" date="2018-06" db="EMBL/GenBank/DDBJ databases">
        <authorList>
            <person name="Zhirakovskaya E."/>
        </authorList>
    </citation>
    <scope>NUCLEOTIDE SEQUENCE [LARGE SCALE GENOMIC DNA]</scope>
    <source>
        <strain evidence="2 3">FBKL4.011</strain>
    </source>
</reference>
<feature type="domain" description="Transcription regulator PadR N-terminal" evidence="1">
    <location>
        <begin position="14"/>
        <end position="87"/>
    </location>
</feature>
<dbReference type="Proteomes" id="UP000251213">
    <property type="component" value="Unassembled WGS sequence"/>
</dbReference>
<dbReference type="PANTHER" id="PTHR33169">
    <property type="entry name" value="PADR-FAMILY TRANSCRIPTIONAL REGULATOR"/>
    <property type="match status" value="1"/>
</dbReference>
<evidence type="ECO:0000313" key="2">
    <source>
        <dbReference type="EMBL" id="RAL25896.1"/>
    </source>
</evidence>
<dbReference type="InterPro" id="IPR005149">
    <property type="entry name" value="Tscrpt_reg_PadR_N"/>
</dbReference>
<accession>A0A364K6G4</accession>
<evidence type="ECO:0000313" key="3">
    <source>
        <dbReference type="Proteomes" id="UP000251213"/>
    </source>
</evidence>
<dbReference type="InterPro" id="IPR036390">
    <property type="entry name" value="WH_DNA-bd_sf"/>
</dbReference>
<gene>
    <name evidence="2" type="ORF">DL897_07410</name>
</gene>
<keyword evidence="3" id="KW-1185">Reference proteome</keyword>
<name>A0A364K6G4_9BACL</name>
<reference evidence="2 3" key="1">
    <citation type="submission" date="2018-06" db="EMBL/GenBank/DDBJ databases">
        <title>Thermoflavimicrobium daqus sp. nov., a thermophilic microbe isolated from Moutai-flavour Daqu.</title>
        <authorList>
            <person name="Wang X."/>
            <person name="Zhou H."/>
        </authorList>
    </citation>
    <scope>NUCLEOTIDE SEQUENCE [LARGE SCALE GENOMIC DNA]</scope>
    <source>
        <strain evidence="2 3">FBKL4.011</strain>
    </source>
</reference>
<dbReference type="InterPro" id="IPR036388">
    <property type="entry name" value="WH-like_DNA-bd_sf"/>
</dbReference>
<dbReference type="Gene3D" id="1.10.10.10">
    <property type="entry name" value="Winged helix-like DNA-binding domain superfamily/Winged helix DNA-binding domain"/>
    <property type="match status" value="1"/>
</dbReference>
<organism evidence="2 3">
    <name type="scientific">Thermoflavimicrobium daqui</name>
    <dbReference type="NCBI Taxonomy" id="2137476"/>
    <lineage>
        <taxon>Bacteria</taxon>
        <taxon>Bacillati</taxon>
        <taxon>Bacillota</taxon>
        <taxon>Bacilli</taxon>
        <taxon>Bacillales</taxon>
        <taxon>Thermoactinomycetaceae</taxon>
        <taxon>Thermoflavimicrobium</taxon>
    </lineage>
</organism>
<evidence type="ECO:0000259" key="1">
    <source>
        <dbReference type="Pfam" id="PF03551"/>
    </source>
</evidence>
<sequence length="111" mass="13011">MDKEMMKGSIDLLILALLAQEDMYGYDIAKRIKKESNHLYKMSEGTLYPALKRLEGKGYLVSYWQETKAGKKRKYYSLTENGKELYKQKVEEWQKVNALVVRVTTRGRLLV</sequence>
<dbReference type="RefSeq" id="WP_113658510.1">
    <property type="nucleotide sequence ID" value="NZ_KZ845665.1"/>
</dbReference>
<dbReference type="Pfam" id="PF03551">
    <property type="entry name" value="PadR"/>
    <property type="match status" value="1"/>
</dbReference>
<dbReference type="EMBL" id="QJKK01000003">
    <property type="protein sequence ID" value="RAL25896.1"/>
    <property type="molecule type" value="Genomic_DNA"/>
</dbReference>
<comment type="caution">
    <text evidence="2">The sequence shown here is derived from an EMBL/GenBank/DDBJ whole genome shotgun (WGS) entry which is preliminary data.</text>
</comment>